<evidence type="ECO:0000313" key="2">
    <source>
        <dbReference type="EMBL" id="MCK9875997.1"/>
    </source>
</evidence>
<evidence type="ECO:0000256" key="1">
    <source>
        <dbReference type="ARBA" id="ARBA00009108"/>
    </source>
</evidence>
<dbReference type="EMBL" id="JALKFT010000007">
    <property type="protein sequence ID" value="MCK9875997.1"/>
    <property type="molecule type" value="Genomic_DNA"/>
</dbReference>
<dbReference type="Gene3D" id="3.30.70.1880">
    <property type="entry name" value="Protein of unknown function DUF881"/>
    <property type="match status" value="1"/>
</dbReference>
<evidence type="ECO:0000313" key="3">
    <source>
        <dbReference type="Proteomes" id="UP001201873"/>
    </source>
</evidence>
<accession>A0ABT0JXQ4</accession>
<proteinExistence type="inferred from homology"/>
<dbReference type="Proteomes" id="UP001201873">
    <property type="component" value="Unassembled WGS sequence"/>
</dbReference>
<comment type="caution">
    <text evidence="2">The sequence shown here is derived from an EMBL/GenBank/DDBJ whole genome shotgun (WGS) entry which is preliminary data.</text>
</comment>
<dbReference type="PANTHER" id="PTHR37313:SF1">
    <property type="entry name" value="UPF0749 PROTEIN RV1823"/>
    <property type="match status" value="1"/>
</dbReference>
<reference evidence="2 3" key="1">
    <citation type="submission" date="2022-04" db="EMBL/GenBank/DDBJ databases">
        <title>Genome diversity in the genus Frankia.</title>
        <authorList>
            <person name="Carlos-Shanley C."/>
            <person name="Hahn D."/>
        </authorList>
    </citation>
    <scope>NUCLEOTIDE SEQUENCE [LARGE SCALE GENOMIC DNA]</scope>
    <source>
        <strain evidence="2 3">Ag45/Mut15</strain>
    </source>
</reference>
<dbReference type="PANTHER" id="PTHR37313">
    <property type="entry name" value="UPF0749 PROTEIN RV1825"/>
    <property type="match status" value="1"/>
</dbReference>
<comment type="similarity">
    <text evidence="1">Belongs to the UPF0749 family.</text>
</comment>
<protein>
    <submittedName>
        <fullName evidence="2">DUF881 domain-containing protein</fullName>
    </submittedName>
</protein>
<organism evidence="2 3">
    <name type="scientific">Frankia umida</name>
    <dbReference type="NCBI Taxonomy" id="573489"/>
    <lineage>
        <taxon>Bacteria</taxon>
        <taxon>Bacillati</taxon>
        <taxon>Actinomycetota</taxon>
        <taxon>Actinomycetes</taxon>
        <taxon>Frankiales</taxon>
        <taxon>Frankiaceae</taxon>
        <taxon>Frankia</taxon>
    </lineage>
</organism>
<keyword evidence="3" id="KW-1185">Reference proteome</keyword>
<dbReference type="Pfam" id="PF05949">
    <property type="entry name" value="DUF881"/>
    <property type="match status" value="1"/>
</dbReference>
<name>A0ABT0JXQ4_9ACTN</name>
<gene>
    <name evidence="2" type="ORF">MXD59_09445</name>
</gene>
<dbReference type="InterPro" id="IPR010273">
    <property type="entry name" value="DUF881"/>
</dbReference>
<dbReference type="RefSeq" id="WP_248824361.1">
    <property type="nucleotide sequence ID" value="NZ_JALKFT010000007.1"/>
</dbReference>
<sequence length="226" mass="23491">MATLLLLAGVVTLGVRRGVAEAPARQRLEQALRAQVQARSAELTLTRERVGALERQVAAGRSRQRRAAEWQARSAADVAALGPPGGWAAVRGPGVRIVLSGRLPDGVGVGAGVGITDHDVADLVNVLWIAGAEAISVNQVRLTALSAIRAAANVILVGLLPVTAPYVIEALGDAGELGTRLERSAVVDRLRNQPDSPATALTVTRSATMTLPAAPLPVLRNVRRTG</sequence>